<dbReference type="EMBL" id="JAHRIP010050773">
    <property type="protein sequence ID" value="MEQ2300932.1"/>
    <property type="molecule type" value="Genomic_DNA"/>
</dbReference>
<keyword evidence="2" id="KW-1185">Reference proteome</keyword>
<name>A0ABV0Z576_9TELE</name>
<proteinExistence type="predicted"/>
<protein>
    <submittedName>
        <fullName evidence="1">Uncharacterized protein</fullName>
    </submittedName>
</protein>
<accession>A0ABV0Z576</accession>
<reference evidence="1 2" key="1">
    <citation type="submission" date="2021-06" db="EMBL/GenBank/DDBJ databases">
        <authorList>
            <person name="Palmer J.M."/>
        </authorList>
    </citation>
    <scope>NUCLEOTIDE SEQUENCE [LARGE SCALE GENOMIC DNA]</scope>
    <source>
        <strain evidence="1 2">AS_MEX2019</strain>
        <tissue evidence="1">Muscle</tissue>
    </source>
</reference>
<dbReference type="Proteomes" id="UP001469553">
    <property type="component" value="Unassembled WGS sequence"/>
</dbReference>
<evidence type="ECO:0000313" key="2">
    <source>
        <dbReference type="Proteomes" id="UP001469553"/>
    </source>
</evidence>
<sequence length="85" mass="9731">MNTSAGWLLLHEDQDVKTLASLKRKTEKVFKDAKKILRRVPDMSVTSWFLVSSSGTRHRLPREMIFVGREECELMLQVGKDAGVK</sequence>
<comment type="caution">
    <text evidence="1">The sequence shown here is derived from an EMBL/GenBank/DDBJ whole genome shotgun (WGS) entry which is preliminary data.</text>
</comment>
<evidence type="ECO:0000313" key="1">
    <source>
        <dbReference type="EMBL" id="MEQ2300932.1"/>
    </source>
</evidence>
<dbReference type="Gene3D" id="2.60.200.20">
    <property type="match status" value="1"/>
</dbReference>
<organism evidence="1 2">
    <name type="scientific">Ameca splendens</name>
    <dbReference type="NCBI Taxonomy" id="208324"/>
    <lineage>
        <taxon>Eukaryota</taxon>
        <taxon>Metazoa</taxon>
        <taxon>Chordata</taxon>
        <taxon>Craniata</taxon>
        <taxon>Vertebrata</taxon>
        <taxon>Euteleostomi</taxon>
        <taxon>Actinopterygii</taxon>
        <taxon>Neopterygii</taxon>
        <taxon>Teleostei</taxon>
        <taxon>Neoteleostei</taxon>
        <taxon>Acanthomorphata</taxon>
        <taxon>Ovalentaria</taxon>
        <taxon>Atherinomorphae</taxon>
        <taxon>Cyprinodontiformes</taxon>
        <taxon>Goodeidae</taxon>
        <taxon>Ameca</taxon>
    </lineage>
</organism>
<gene>
    <name evidence="1" type="ORF">AMECASPLE_030869</name>
</gene>